<feature type="signal peptide" evidence="1">
    <location>
        <begin position="1"/>
        <end position="25"/>
    </location>
</feature>
<gene>
    <name evidence="2" type="ORF">FQA47_010045</name>
</gene>
<dbReference type="AlphaFoldDB" id="A0A834KWW0"/>
<reference evidence="2" key="1">
    <citation type="journal article" name="BMC Genomics">
        <title>Long-read sequencing and de novo genome assembly of marine medaka (Oryzias melastigma).</title>
        <authorList>
            <person name="Liang P."/>
            <person name="Saqib H.S.A."/>
            <person name="Ni X."/>
            <person name="Shen Y."/>
        </authorList>
    </citation>
    <scope>NUCLEOTIDE SEQUENCE</scope>
    <source>
        <strain evidence="2">Bigg-433</strain>
    </source>
</reference>
<feature type="chain" id="PRO_5032586064" evidence="1">
    <location>
        <begin position="26"/>
        <end position="125"/>
    </location>
</feature>
<proteinExistence type="predicted"/>
<evidence type="ECO:0000256" key="1">
    <source>
        <dbReference type="SAM" id="SignalP"/>
    </source>
</evidence>
<accession>A0A834KWW0</accession>
<sequence>MMPPPPCISLFQSLFFLEFSCKIRCVSEQRAWMETQQTFAFSPSCPFAQSSVCRLCQTPVEPPHSPAQSKRLLSALGLLTDGHGSPWCAPKMEEYMIELISIFISPLQDRIQLSCFTKSIDRSQQ</sequence>
<dbReference type="Proteomes" id="UP000646548">
    <property type="component" value="Unassembled WGS sequence"/>
</dbReference>
<dbReference type="EMBL" id="WKFB01000135">
    <property type="protein sequence ID" value="KAF6734322.1"/>
    <property type="molecule type" value="Genomic_DNA"/>
</dbReference>
<comment type="caution">
    <text evidence="2">The sequence shown here is derived from an EMBL/GenBank/DDBJ whole genome shotgun (WGS) entry which is preliminary data.</text>
</comment>
<protein>
    <submittedName>
        <fullName evidence="2">Uncharacterized protein</fullName>
    </submittedName>
</protein>
<keyword evidence="1" id="KW-0732">Signal</keyword>
<evidence type="ECO:0000313" key="3">
    <source>
        <dbReference type="Proteomes" id="UP000646548"/>
    </source>
</evidence>
<organism evidence="2 3">
    <name type="scientific">Oryzias melastigma</name>
    <name type="common">Marine medaka</name>
    <dbReference type="NCBI Taxonomy" id="30732"/>
    <lineage>
        <taxon>Eukaryota</taxon>
        <taxon>Metazoa</taxon>
        <taxon>Chordata</taxon>
        <taxon>Craniata</taxon>
        <taxon>Vertebrata</taxon>
        <taxon>Euteleostomi</taxon>
        <taxon>Actinopterygii</taxon>
        <taxon>Neopterygii</taxon>
        <taxon>Teleostei</taxon>
        <taxon>Neoteleostei</taxon>
        <taxon>Acanthomorphata</taxon>
        <taxon>Ovalentaria</taxon>
        <taxon>Atherinomorphae</taxon>
        <taxon>Beloniformes</taxon>
        <taxon>Adrianichthyidae</taxon>
        <taxon>Oryziinae</taxon>
        <taxon>Oryzias</taxon>
    </lineage>
</organism>
<name>A0A834KWW0_ORYME</name>
<evidence type="ECO:0000313" key="2">
    <source>
        <dbReference type="EMBL" id="KAF6734322.1"/>
    </source>
</evidence>